<feature type="region of interest" description="Disordered" evidence="1">
    <location>
        <begin position="49"/>
        <end position="79"/>
    </location>
</feature>
<sequence>MHFPLWKQIHHCAALILDKSKSRRRHDENDKASTLRKLYEDKLREALEDASENGSLHKSQDIIDVGGGETQEDENLSRSRSLARLHAQREFLRATSLAAERDFQSEDDIPQLLEAFTKFLTMYPKYETSEKVDQLRSDEYSHLSESDSKVCLDYCGFGLFSYLQTLHYWDSCTFSLSEITANLSNHALYGGAESGTVEHDLKTRIMDYLNIPESEYGLVFTVSRGSAFKLLAESYPFQTNKRLLTMFDHESQSVNWMAQTAREKGAKAYNAWFKWPTLKLCSTDLKKRLSHKKRKKKDSAVGLFVFPAQSRVTGSKYSYQWMALAQQNNWHVLLDAGSLGPKDMDSLGLSLFRPEFIITSFYKVFGHDPTGFGCLLIKKSVMGNLQSQSGKTGSGIVKITPQYPLYLSDSIDGLDGLVGLEDGYNKPAATMEASRKPAFSGAYTSAQVRDVFETELLDDGDGTTSSTIFEENESVSVGGLMKSPAFSEDESSDNSFWIDLGHSPLGSDPMNHHNKIASPLPPFWFTSKRQSPRPAAAAKSCYYSSPMYDGKDVLSFDAAVMSAAQETTPSRSHLRSSNSSLLTQEIQEEEEEEEEEQCGFGTSSKICSDMKENAIRRETEGEFRLLGRRGGRLMGVEDEQPSRGTRVSFNVDRVSHSLDQGEALYNEESGDDGENQNEDDWERREPEIVCSHIDHVNMLGLSKTTTRLRFLINWLVISLLQLKVPETGSLVQIYGPKIKYERGAAVAFNVKDKSKGFVSPEVVLKLAEREGVCLGIGILSHIRMMDVPRNHHQRGGGGGRMKEEGSLHLQREGGGKRGGGGYVRFEVVTASLSFLTNFEDVYKLWAFVAKFLNPSFSREGTLPTVVEDEEAEESET</sequence>
<dbReference type="InterPro" id="IPR015424">
    <property type="entry name" value="PyrdxlP-dep_Trfase"/>
</dbReference>
<reference evidence="3" key="2">
    <citation type="submission" date="2025-08" db="UniProtKB">
        <authorList>
            <consortium name="RefSeq"/>
        </authorList>
    </citation>
    <scope>IDENTIFICATION</scope>
    <source>
        <tissue evidence="3">Leaf</tissue>
    </source>
</reference>
<dbReference type="FunFam" id="3.40.640.10:FF:000116">
    <property type="entry name" value="Pyridoxal phosphate (PLP)-dependent transferases superfamily protein"/>
    <property type="match status" value="1"/>
</dbReference>
<feature type="compositionally biased region" description="Acidic residues" evidence="1">
    <location>
        <begin position="586"/>
        <end position="597"/>
    </location>
</feature>
<dbReference type="OrthoDB" id="10264306at2759"/>
<feature type="region of interest" description="Disordered" evidence="1">
    <location>
        <begin position="661"/>
        <end position="681"/>
    </location>
</feature>
<feature type="region of interest" description="Disordered" evidence="1">
    <location>
        <begin position="566"/>
        <end position="604"/>
    </location>
</feature>
<dbReference type="GeneID" id="108851367"/>
<feature type="compositionally biased region" description="Low complexity" evidence="1">
    <location>
        <begin position="575"/>
        <end position="585"/>
    </location>
</feature>
<dbReference type="PANTHER" id="PTHR14237:SF85">
    <property type="entry name" value="PYRIDOXAL PHOSPHATE (PLP)-DEPENDENT TRANSFERASES SUPERFAMILY PROTEIN"/>
    <property type="match status" value="1"/>
</dbReference>
<dbReference type="AlphaFoldDB" id="A0A6J0N8Y0"/>
<gene>
    <name evidence="3" type="primary">LOC108851367</name>
</gene>
<evidence type="ECO:0000256" key="1">
    <source>
        <dbReference type="SAM" id="MobiDB-lite"/>
    </source>
</evidence>
<evidence type="ECO:0000313" key="2">
    <source>
        <dbReference type="Proteomes" id="UP000504610"/>
    </source>
</evidence>
<dbReference type="PANTHER" id="PTHR14237">
    <property type="entry name" value="MOLYBDOPTERIN COFACTOR SULFURASE MOSC"/>
    <property type="match status" value="1"/>
</dbReference>
<dbReference type="SUPFAM" id="SSF53383">
    <property type="entry name" value="PLP-dependent transferases"/>
    <property type="match status" value="1"/>
</dbReference>
<dbReference type="Gene3D" id="3.40.640.10">
    <property type="entry name" value="Type I PLP-dependent aspartate aminotransferase-like (Major domain)"/>
    <property type="match status" value="1"/>
</dbReference>
<dbReference type="KEGG" id="rsz:108851367"/>
<keyword evidence="2" id="KW-1185">Reference proteome</keyword>
<protein>
    <submittedName>
        <fullName evidence="3">Uncharacterized protein LOC108851367</fullName>
    </submittedName>
</protein>
<accession>A0A6J0N8Y0</accession>
<dbReference type="RefSeq" id="XP_018480288.2">
    <property type="nucleotide sequence ID" value="XM_018624786.2"/>
</dbReference>
<evidence type="ECO:0000313" key="3">
    <source>
        <dbReference type="RefSeq" id="XP_018480288.2"/>
    </source>
</evidence>
<feature type="compositionally biased region" description="Acidic residues" evidence="1">
    <location>
        <begin position="668"/>
        <end position="680"/>
    </location>
</feature>
<dbReference type="InterPro" id="IPR015421">
    <property type="entry name" value="PyrdxlP-dep_Trfase_major"/>
</dbReference>
<organism evidence="2 3">
    <name type="scientific">Raphanus sativus</name>
    <name type="common">Radish</name>
    <name type="synonym">Raphanus raphanistrum var. sativus</name>
    <dbReference type="NCBI Taxonomy" id="3726"/>
    <lineage>
        <taxon>Eukaryota</taxon>
        <taxon>Viridiplantae</taxon>
        <taxon>Streptophyta</taxon>
        <taxon>Embryophyta</taxon>
        <taxon>Tracheophyta</taxon>
        <taxon>Spermatophyta</taxon>
        <taxon>Magnoliopsida</taxon>
        <taxon>eudicotyledons</taxon>
        <taxon>Gunneridae</taxon>
        <taxon>Pentapetalae</taxon>
        <taxon>rosids</taxon>
        <taxon>malvids</taxon>
        <taxon>Brassicales</taxon>
        <taxon>Brassicaceae</taxon>
        <taxon>Brassiceae</taxon>
        <taxon>Raphanus</taxon>
    </lineage>
</organism>
<dbReference type="Proteomes" id="UP000504610">
    <property type="component" value="Chromosome 4"/>
</dbReference>
<name>A0A6J0N8Y0_RAPSA</name>
<proteinExistence type="predicted"/>
<reference evidence="2" key="1">
    <citation type="journal article" date="2019" name="Database">
        <title>The radish genome database (RadishGD): an integrated information resource for radish genomics.</title>
        <authorList>
            <person name="Yu H.J."/>
            <person name="Baek S."/>
            <person name="Lee Y.J."/>
            <person name="Cho A."/>
            <person name="Mun J.H."/>
        </authorList>
    </citation>
    <scope>NUCLEOTIDE SEQUENCE [LARGE SCALE GENOMIC DNA]</scope>
    <source>
        <strain evidence="2">cv. WK10039</strain>
    </source>
</reference>